<gene>
    <name evidence="5" type="ORF">BEH_20710</name>
</gene>
<dbReference type="OrthoDB" id="2417400at2"/>
<accession>A0A0H4L0Y4</accession>
<organism evidence="5 6">
    <name type="scientific">Priestia filamentosa</name>
    <dbReference type="NCBI Taxonomy" id="1402861"/>
    <lineage>
        <taxon>Bacteria</taxon>
        <taxon>Bacillati</taxon>
        <taxon>Bacillota</taxon>
        <taxon>Bacilli</taxon>
        <taxon>Bacillales</taxon>
        <taxon>Bacillaceae</taxon>
        <taxon>Priestia</taxon>
    </lineage>
</organism>
<reference evidence="6" key="2">
    <citation type="submission" date="2015-06" db="EMBL/GenBank/DDBJ databases">
        <title>Genome Sequence of Bacillus endophyticus and Analysis of its Companion Mechanism in the Ketogulonigenium vulgare-Bacillus strain Consortium.</title>
        <authorList>
            <person name="Jia N."/>
            <person name="Du J."/>
            <person name="Ding M.-Z."/>
            <person name="Gao F."/>
            <person name="Yuan Y.-J."/>
        </authorList>
    </citation>
    <scope>NUCLEOTIDE SEQUENCE [LARGE SCALE GENOMIC DNA]</scope>
    <source>
        <strain evidence="6">Hbe603</strain>
    </source>
</reference>
<keyword evidence="3" id="KW-1133">Transmembrane helix</keyword>
<dbReference type="PANTHER" id="PTHR30071">
    <property type="entry name" value="HEME EXPORTER PROTEIN C"/>
    <property type="match status" value="1"/>
</dbReference>
<dbReference type="KEGG" id="beo:BEH_20710"/>
<evidence type="ECO:0000256" key="4">
    <source>
        <dbReference type="ARBA" id="ARBA00023136"/>
    </source>
</evidence>
<sequence>MVEINLTRIYELVVVLYAISVLLYFIDFLLNNRKANRTAFWLLAIVWVLQTFFLLFRMIETGRFPILTIFEGIYFYAWVLITLSLLINRFLRVDFLVFFTNVIGFFVMALHTFVPMQDYSTVQGERLVSELLIFHITMAILSYGAFSISFVFSSLYVLQYHLLKKKKWGKRLIRLGDLSRLDYLSYLLNVVALPLLLLSLLLGVMWAYMKLDHFHWYDVKVLGSFLVLIVYSVYLYVRISRGQQGKSMAFWNMASFLILLINFFLFGSLSNFHFWNS</sequence>
<dbReference type="PATRIC" id="fig|135735.6.peg.4384"/>
<dbReference type="RefSeq" id="WP_040056868.1">
    <property type="nucleotide sequence ID" value="NZ_CP011974.1"/>
</dbReference>
<dbReference type="GeneID" id="93699734"/>
<keyword evidence="4" id="KW-0472">Membrane</keyword>
<dbReference type="Proteomes" id="UP000036202">
    <property type="component" value="Chromosome"/>
</dbReference>
<reference evidence="5 6" key="1">
    <citation type="journal article" date="2015" name="PLoS ONE">
        <title>Genome Sequence of Bacillus endophyticus and Analysis of Its Companion Mechanism in the Ketogulonigenium vulgare-Bacillus Strain Consortium.</title>
        <authorList>
            <person name="Jia N."/>
            <person name="Du J."/>
            <person name="Ding M.Z."/>
            <person name="Gao F."/>
            <person name="Yuan Y.J."/>
        </authorList>
    </citation>
    <scope>NUCLEOTIDE SEQUENCE [LARGE SCALE GENOMIC DNA]</scope>
    <source>
        <strain evidence="5 6">Hbe603</strain>
    </source>
</reference>
<keyword evidence="2" id="KW-0812">Transmembrane</keyword>
<accession>A0A1X7CTL8</accession>
<proteinExistence type="predicted"/>
<evidence type="ECO:0000256" key="2">
    <source>
        <dbReference type="ARBA" id="ARBA00022692"/>
    </source>
</evidence>
<evidence type="ECO:0000256" key="3">
    <source>
        <dbReference type="ARBA" id="ARBA00022989"/>
    </source>
</evidence>
<name>A0A1X7CTL8_9BACI</name>
<dbReference type="PANTHER" id="PTHR30071:SF15">
    <property type="entry name" value="PROTEIN HEMX"/>
    <property type="match status" value="1"/>
</dbReference>
<dbReference type="GO" id="GO:0005886">
    <property type="term" value="C:plasma membrane"/>
    <property type="evidence" value="ECO:0007669"/>
    <property type="project" value="TreeGrafter"/>
</dbReference>
<evidence type="ECO:0000313" key="6">
    <source>
        <dbReference type="Proteomes" id="UP000036202"/>
    </source>
</evidence>
<dbReference type="EMBL" id="CP011974">
    <property type="protein sequence ID" value="AKO94303.1"/>
    <property type="molecule type" value="Genomic_DNA"/>
</dbReference>
<keyword evidence="6" id="KW-1185">Reference proteome</keyword>
<dbReference type="InterPro" id="IPR002541">
    <property type="entry name" value="Cyt_c_assembly"/>
</dbReference>
<dbReference type="InterPro" id="IPR045062">
    <property type="entry name" value="Cyt_c_biogenesis_CcsA/CcmC"/>
</dbReference>
<evidence type="ECO:0000256" key="1">
    <source>
        <dbReference type="ARBA" id="ARBA00004141"/>
    </source>
</evidence>
<evidence type="ECO:0000313" key="5">
    <source>
        <dbReference type="EMBL" id="AKO94303.1"/>
    </source>
</evidence>
<dbReference type="AlphaFoldDB" id="A0A1X7CTL8"/>
<dbReference type="GO" id="GO:0017004">
    <property type="term" value="P:cytochrome complex assembly"/>
    <property type="evidence" value="ECO:0007669"/>
    <property type="project" value="InterPro"/>
</dbReference>
<dbReference type="Pfam" id="PF01578">
    <property type="entry name" value="Cytochrom_C_asm"/>
    <property type="match status" value="1"/>
</dbReference>
<dbReference type="GO" id="GO:0020037">
    <property type="term" value="F:heme binding"/>
    <property type="evidence" value="ECO:0007669"/>
    <property type="project" value="InterPro"/>
</dbReference>
<protein>
    <submittedName>
        <fullName evidence="5">Cytochrome C assembly protein</fullName>
    </submittedName>
</protein>
<comment type="subcellular location">
    <subcellularLocation>
        <location evidence="1">Membrane</location>
        <topology evidence="1">Multi-pass membrane protein</topology>
    </subcellularLocation>
</comment>